<protein>
    <submittedName>
        <fullName evidence="2">Uncharacterized protein</fullName>
    </submittedName>
</protein>
<dbReference type="AlphaFoldDB" id="A0AAD9VMJ5"/>
<feature type="compositionally biased region" description="Basic and acidic residues" evidence="1">
    <location>
        <begin position="33"/>
        <end position="47"/>
    </location>
</feature>
<reference evidence="2" key="2">
    <citation type="journal article" date="2023" name="Commun. Biol.">
        <title>Intrasexual cuticular hydrocarbon dimorphism in a wasp sheds light on hydrocarbon biosynthesis genes in Hymenoptera.</title>
        <authorList>
            <person name="Moris V.C."/>
            <person name="Podsiadlowski L."/>
            <person name="Martin S."/>
            <person name="Oeyen J.P."/>
            <person name="Donath A."/>
            <person name="Petersen M."/>
            <person name="Wilbrandt J."/>
            <person name="Misof B."/>
            <person name="Liedtke D."/>
            <person name="Thamm M."/>
            <person name="Scheiner R."/>
            <person name="Schmitt T."/>
            <person name="Niehuis O."/>
        </authorList>
    </citation>
    <scope>NUCLEOTIDE SEQUENCE</scope>
    <source>
        <strain evidence="2">GBR_01_08_01A</strain>
    </source>
</reference>
<gene>
    <name evidence="2" type="ORF">KPH14_008234</name>
</gene>
<evidence type="ECO:0000313" key="3">
    <source>
        <dbReference type="Proteomes" id="UP001258017"/>
    </source>
</evidence>
<comment type="caution">
    <text evidence="2">The sequence shown here is derived from an EMBL/GenBank/DDBJ whole genome shotgun (WGS) entry which is preliminary data.</text>
</comment>
<evidence type="ECO:0000256" key="1">
    <source>
        <dbReference type="SAM" id="MobiDB-lite"/>
    </source>
</evidence>
<name>A0AAD9VMJ5_9HYME</name>
<reference evidence="2" key="1">
    <citation type="submission" date="2021-08" db="EMBL/GenBank/DDBJ databases">
        <authorList>
            <person name="Misof B."/>
            <person name="Oliver O."/>
            <person name="Podsiadlowski L."/>
            <person name="Donath A."/>
            <person name="Peters R."/>
            <person name="Mayer C."/>
            <person name="Rust J."/>
            <person name="Gunkel S."/>
            <person name="Lesny P."/>
            <person name="Martin S."/>
            <person name="Oeyen J.P."/>
            <person name="Petersen M."/>
            <person name="Panagiotis P."/>
            <person name="Wilbrandt J."/>
            <person name="Tanja T."/>
        </authorList>
    </citation>
    <scope>NUCLEOTIDE SEQUENCE</scope>
    <source>
        <strain evidence="2">GBR_01_08_01A</strain>
        <tissue evidence="2">Thorax + abdomen</tissue>
    </source>
</reference>
<dbReference type="EMBL" id="JAIFRP010000096">
    <property type="protein sequence ID" value="KAK2579275.1"/>
    <property type="molecule type" value="Genomic_DNA"/>
</dbReference>
<evidence type="ECO:0000313" key="2">
    <source>
        <dbReference type="EMBL" id="KAK2579275.1"/>
    </source>
</evidence>
<accession>A0AAD9VMJ5</accession>
<dbReference type="Proteomes" id="UP001258017">
    <property type="component" value="Unassembled WGS sequence"/>
</dbReference>
<organism evidence="2 3">
    <name type="scientific">Odynerus spinipes</name>
    <dbReference type="NCBI Taxonomy" id="1348599"/>
    <lineage>
        <taxon>Eukaryota</taxon>
        <taxon>Metazoa</taxon>
        <taxon>Ecdysozoa</taxon>
        <taxon>Arthropoda</taxon>
        <taxon>Hexapoda</taxon>
        <taxon>Insecta</taxon>
        <taxon>Pterygota</taxon>
        <taxon>Neoptera</taxon>
        <taxon>Endopterygota</taxon>
        <taxon>Hymenoptera</taxon>
        <taxon>Apocrita</taxon>
        <taxon>Aculeata</taxon>
        <taxon>Vespoidea</taxon>
        <taxon>Vespidae</taxon>
        <taxon>Eumeninae</taxon>
        <taxon>Odynerus</taxon>
    </lineage>
</organism>
<sequence>MTEMSNWNVLSVEAALQQLNSLDEDGNEKVIKRSNTVREKERDEDLTRPTVIVPTLSPDPPKLSPRSTNRSKFTQNQFTFHQWVPTYPKSVHLPSIGPNLPKVGSDTINGSQPTLRKSMLSGILYKTLYEILQTKSEPVKFPSMFKDRVRHIVQECTSHLLASMIVIESIGDL</sequence>
<proteinExistence type="predicted"/>
<feature type="region of interest" description="Disordered" evidence="1">
    <location>
        <begin position="33"/>
        <end position="70"/>
    </location>
</feature>
<keyword evidence="3" id="KW-1185">Reference proteome</keyword>